<keyword evidence="3" id="KW-0282">Flagellum</keyword>
<feature type="compositionally biased region" description="Polar residues" evidence="1">
    <location>
        <begin position="197"/>
        <end position="209"/>
    </location>
</feature>
<evidence type="ECO:0000256" key="1">
    <source>
        <dbReference type="SAM" id="MobiDB-lite"/>
    </source>
</evidence>
<organism evidence="3 4">
    <name type="scientific">Notoacmeibacter ruber</name>
    <dbReference type="NCBI Taxonomy" id="2670375"/>
    <lineage>
        <taxon>Bacteria</taxon>
        <taxon>Pseudomonadati</taxon>
        <taxon>Pseudomonadota</taxon>
        <taxon>Alphaproteobacteria</taxon>
        <taxon>Hyphomicrobiales</taxon>
        <taxon>Notoacmeibacteraceae</taxon>
        <taxon>Notoacmeibacter</taxon>
    </lineage>
</organism>
<feature type="region of interest" description="Disordered" evidence="1">
    <location>
        <begin position="197"/>
        <end position="243"/>
    </location>
</feature>
<dbReference type="InterPro" id="IPR021136">
    <property type="entry name" value="Flagellar_hook_control-like_C"/>
</dbReference>
<feature type="domain" description="Flagellar hook-length control protein-like C-terminal" evidence="2">
    <location>
        <begin position="318"/>
        <end position="393"/>
    </location>
</feature>
<keyword evidence="3" id="KW-0969">Cilium</keyword>
<name>A0A3L7JDJ6_9HYPH</name>
<feature type="region of interest" description="Disordered" evidence="1">
    <location>
        <begin position="402"/>
        <end position="471"/>
    </location>
</feature>
<comment type="caution">
    <text evidence="3">The sequence shown here is derived from an EMBL/GenBank/DDBJ whole genome shotgun (WGS) entry which is preliminary data.</text>
</comment>
<sequence length="471" mass="49516">MTLPLSTFASPAAPASTPSQSRSERSGDQPPQGLFGALINEKPADEAPAKTGSEESQKSDDGQTLMLRLANRFSSARTPDSQEETAKSSKDTEDDGNDEPVEESAPSDPPGSELMTESAMAGAAALAGIRPTEAAETKAQEGRRVPARSATADTARGIGNVLAEEVAVDGTGERSKGALEAALIVGEAAGLNKGRTVSTGNAQAHQSSMPPRLAQEASATRQTTVGRPADADIQGAERSAKPETDMMRSIDGERFTNRQSNNGETTAISRPENSNVSPMPIMASRNVSVPLTSAASAALDHAASTLTQTLGDHLNISQIQEFNGGKTKVLKLQLQPAHLGQLDIVLKGENGRLTVQIQTESANAQNLLTQEKASLRTALDEANLVVETLSIESVKDRRIAPTSLAQADSQMNTQGQTTGERFDGNRSSGQMDGERSRHPFQPFTSDDPEQAPARDGRSGDRTRSGGSGLRI</sequence>
<dbReference type="CDD" id="cd17470">
    <property type="entry name" value="T3SS_Flik_C"/>
    <property type="match status" value="1"/>
</dbReference>
<feature type="compositionally biased region" description="Basic and acidic residues" evidence="1">
    <location>
        <begin position="452"/>
        <end position="463"/>
    </location>
</feature>
<keyword evidence="4" id="KW-1185">Reference proteome</keyword>
<feature type="compositionally biased region" description="Polar residues" evidence="1">
    <location>
        <begin position="257"/>
        <end position="277"/>
    </location>
</feature>
<proteinExistence type="predicted"/>
<evidence type="ECO:0000313" key="3">
    <source>
        <dbReference type="EMBL" id="RLQ88837.1"/>
    </source>
</evidence>
<dbReference type="EMBL" id="RCWN01000001">
    <property type="protein sequence ID" value="RLQ88837.1"/>
    <property type="molecule type" value="Genomic_DNA"/>
</dbReference>
<feature type="region of interest" description="Disordered" evidence="1">
    <location>
        <begin position="255"/>
        <end position="278"/>
    </location>
</feature>
<evidence type="ECO:0000259" key="2">
    <source>
        <dbReference type="Pfam" id="PF02120"/>
    </source>
</evidence>
<dbReference type="AlphaFoldDB" id="A0A3L7JDJ6"/>
<evidence type="ECO:0000313" key="4">
    <source>
        <dbReference type="Proteomes" id="UP000281094"/>
    </source>
</evidence>
<feature type="region of interest" description="Disordered" evidence="1">
    <location>
        <begin position="1"/>
        <end position="154"/>
    </location>
</feature>
<feature type="compositionally biased region" description="Low complexity" evidence="1">
    <location>
        <begin position="119"/>
        <end position="128"/>
    </location>
</feature>
<feature type="compositionally biased region" description="Polar residues" evidence="1">
    <location>
        <begin position="403"/>
        <end position="430"/>
    </location>
</feature>
<feature type="compositionally biased region" description="Basic and acidic residues" evidence="1">
    <location>
        <begin position="42"/>
        <end position="61"/>
    </location>
</feature>
<dbReference type="InterPro" id="IPR038610">
    <property type="entry name" value="FliK-like_C_sf"/>
</dbReference>
<dbReference type="Proteomes" id="UP000281094">
    <property type="component" value="Unassembled WGS sequence"/>
</dbReference>
<accession>A0A3L7JDJ6</accession>
<dbReference type="RefSeq" id="WP_121645805.1">
    <property type="nucleotide sequence ID" value="NZ_RCWN01000001.1"/>
</dbReference>
<feature type="compositionally biased region" description="Acidic residues" evidence="1">
    <location>
        <begin position="92"/>
        <end position="102"/>
    </location>
</feature>
<keyword evidence="3" id="KW-0966">Cell projection</keyword>
<feature type="compositionally biased region" description="Low complexity" evidence="1">
    <location>
        <begin position="1"/>
        <end position="19"/>
    </location>
</feature>
<dbReference type="Gene3D" id="3.30.750.140">
    <property type="match status" value="1"/>
</dbReference>
<dbReference type="Pfam" id="PF02120">
    <property type="entry name" value="Flg_hook"/>
    <property type="match status" value="1"/>
</dbReference>
<gene>
    <name evidence="3" type="ORF">D8780_12020</name>
</gene>
<protein>
    <submittedName>
        <fullName evidence="3">Flagellar hook-length control protein FliK</fullName>
    </submittedName>
</protein>
<reference evidence="3 4" key="1">
    <citation type="submission" date="2018-10" db="EMBL/GenBank/DDBJ databases">
        <title>Notoacmeibacter sp. M2BS9Y-3-1, whole genome shotgun sequence.</title>
        <authorList>
            <person name="Tuo L."/>
        </authorList>
    </citation>
    <scope>NUCLEOTIDE SEQUENCE [LARGE SCALE GENOMIC DNA]</scope>
    <source>
        <strain evidence="3 4">M2BS9Y-3-1</strain>
    </source>
</reference>
<feature type="compositionally biased region" description="Basic and acidic residues" evidence="1">
    <location>
        <begin position="133"/>
        <end position="144"/>
    </location>
</feature>